<evidence type="ECO:0000313" key="7">
    <source>
        <dbReference type="Proteomes" id="UP001596353"/>
    </source>
</evidence>
<dbReference type="Proteomes" id="UP001596353">
    <property type="component" value="Unassembled WGS sequence"/>
</dbReference>
<organism evidence="6 7">
    <name type="scientific">Sulfitobacter porphyrae</name>
    <dbReference type="NCBI Taxonomy" id="1246864"/>
    <lineage>
        <taxon>Bacteria</taxon>
        <taxon>Pseudomonadati</taxon>
        <taxon>Pseudomonadota</taxon>
        <taxon>Alphaproteobacteria</taxon>
        <taxon>Rhodobacterales</taxon>
        <taxon>Roseobacteraceae</taxon>
        <taxon>Sulfitobacter</taxon>
    </lineage>
</organism>
<dbReference type="Gene3D" id="1.10.10.10">
    <property type="entry name" value="Winged helix-like DNA-binding domain superfamily/Winged helix DNA-binding domain"/>
    <property type="match status" value="1"/>
</dbReference>
<dbReference type="Gene3D" id="3.30.450.40">
    <property type="match status" value="1"/>
</dbReference>
<gene>
    <name evidence="6" type="ORF">ACFQFQ_18055</name>
</gene>
<dbReference type="Pfam" id="PF01614">
    <property type="entry name" value="IclR_C"/>
    <property type="match status" value="1"/>
</dbReference>
<evidence type="ECO:0000256" key="2">
    <source>
        <dbReference type="ARBA" id="ARBA00023125"/>
    </source>
</evidence>
<dbReference type="PROSITE" id="PS51078">
    <property type="entry name" value="ICLR_ED"/>
    <property type="match status" value="1"/>
</dbReference>
<evidence type="ECO:0000259" key="5">
    <source>
        <dbReference type="PROSITE" id="PS51078"/>
    </source>
</evidence>
<protein>
    <submittedName>
        <fullName evidence="6">IclR family transcriptional regulator</fullName>
    </submittedName>
</protein>
<dbReference type="PANTHER" id="PTHR30136">
    <property type="entry name" value="HELIX-TURN-HELIX TRANSCRIPTIONAL REGULATOR, ICLR FAMILY"/>
    <property type="match status" value="1"/>
</dbReference>
<keyword evidence="3" id="KW-0804">Transcription</keyword>
<dbReference type="InterPro" id="IPR005471">
    <property type="entry name" value="Tscrpt_reg_IclR_N"/>
</dbReference>
<dbReference type="SUPFAM" id="SSF55781">
    <property type="entry name" value="GAF domain-like"/>
    <property type="match status" value="1"/>
</dbReference>
<evidence type="ECO:0000259" key="4">
    <source>
        <dbReference type="PROSITE" id="PS51077"/>
    </source>
</evidence>
<feature type="domain" description="IclR-ED" evidence="5">
    <location>
        <begin position="69"/>
        <end position="251"/>
    </location>
</feature>
<feature type="domain" description="HTH iclR-type" evidence="4">
    <location>
        <begin position="6"/>
        <end position="68"/>
    </location>
</feature>
<dbReference type="InterPro" id="IPR036388">
    <property type="entry name" value="WH-like_DNA-bd_sf"/>
</dbReference>
<keyword evidence="2" id="KW-0238">DNA-binding</keyword>
<dbReference type="InterPro" id="IPR029016">
    <property type="entry name" value="GAF-like_dom_sf"/>
</dbReference>
<accession>A0ABW2B5S9</accession>
<dbReference type="Pfam" id="PF09339">
    <property type="entry name" value="HTH_IclR"/>
    <property type="match status" value="1"/>
</dbReference>
<dbReference type="InterPro" id="IPR050707">
    <property type="entry name" value="HTH_MetabolicPath_Reg"/>
</dbReference>
<keyword evidence="7" id="KW-1185">Reference proteome</keyword>
<evidence type="ECO:0000256" key="3">
    <source>
        <dbReference type="ARBA" id="ARBA00023163"/>
    </source>
</evidence>
<evidence type="ECO:0000256" key="1">
    <source>
        <dbReference type="ARBA" id="ARBA00023015"/>
    </source>
</evidence>
<reference evidence="7" key="1">
    <citation type="journal article" date="2019" name="Int. J. Syst. Evol. Microbiol.">
        <title>The Global Catalogue of Microorganisms (GCM) 10K type strain sequencing project: providing services to taxonomists for standard genome sequencing and annotation.</title>
        <authorList>
            <consortium name="The Broad Institute Genomics Platform"/>
            <consortium name="The Broad Institute Genome Sequencing Center for Infectious Disease"/>
            <person name="Wu L."/>
            <person name="Ma J."/>
        </authorList>
    </citation>
    <scope>NUCLEOTIDE SEQUENCE [LARGE SCALE GENOMIC DNA]</scope>
    <source>
        <strain evidence="7">CCUG 66188</strain>
    </source>
</reference>
<name>A0ABW2B5S9_9RHOB</name>
<dbReference type="SMART" id="SM00346">
    <property type="entry name" value="HTH_ICLR"/>
    <property type="match status" value="1"/>
</dbReference>
<evidence type="ECO:0000313" key="6">
    <source>
        <dbReference type="EMBL" id="MFC6760959.1"/>
    </source>
</evidence>
<dbReference type="PANTHER" id="PTHR30136:SF35">
    <property type="entry name" value="HTH-TYPE TRANSCRIPTIONAL REGULATOR RV1719"/>
    <property type="match status" value="1"/>
</dbReference>
<comment type="caution">
    <text evidence="6">The sequence shown here is derived from an EMBL/GenBank/DDBJ whole genome shotgun (WGS) entry which is preliminary data.</text>
</comment>
<dbReference type="InterPro" id="IPR036390">
    <property type="entry name" value="WH_DNA-bd_sf"/>
</dbReference>
<sequence length="259" mass="28723">MSEAQVKSATRAFEMLEYFKLSQQARSMSELATDLGYPKSSTTVLLKTLVKMGYLNYDRSRRVYFPTPKVTALGDWVPRALFGSGKVLDVLNDVHALTHKGLFIAVKNDVYLQYLKTRDSLHALRFHIDEGTVRPITRSAAGWVLLSAMPDDKIENMVRRSNIATGDPAKHISLSDANAEIAKIRKMGYGWAEGMPFQGGATLAVLLPIQIQEQPVALALGGVAERIKQNFDRYLAILREAALSIGPEDTFDAPIQIEL</sequence>
<proteinExistence type="predicted"/>
<keyword evidence="1" id="KW-0805">Transcription regulation</keyword>
<dbReference type="PROSITE" id="PS51077">
    <property type="entry name" value="HTH_ICLR"/>
    <property type="match status" value="1"/>
</dbReference>
<dbReference type="EMBL" id="JBHSWG010000001">
    <property type="protein sequence ID" value="MFC6760959.1"/>
    <property type="molecule type" value="Genomic_DNA"/>
</dbReference>
<dbReference type="InterPro" id="IPR014757">
    <property type="entry name" value="Tscrpt_reg_IclR_C"/>
</dbReference>
<dbReference type="SUPFAM" id="SSF46785">
    <property type="entry name" value="Winged helix' DNA-binding domain"/>
    <property type="match status" value="1"/>
</dbReference>